<reference evidence="2" key="1">
    <citation type="journal article" date="2019" name="Int. J. Syst. Evol. Microbiol.">
        <title>The Global Catalogue of Microorganisms (GCM) 10K type strain sequencing project: providing services to taxonomists for standard genome sequencing and annotation.</title>
        <authorList>
            <consortium name="The Broad Institute Genomics Platform"/>
            <consortium name="The Broad Institute Genome Sequencing Center for Infectious Disease"/>
            <person name="Wu L."/>
            <person name="Ma J."/>
        </authorList>
    </citation>
    <scope>NUCLEOTIDE SEQUENCE [LARGE SCALE GENOMIC DNA]</scope>
    <source>
        <strain evidence="2">WYCCWR 12678</strain>
    </source>
</reference>
<evidence type="ECO:0000313" key="2">
    <source>
        <dbReference type="Proteomes" id="UP001596002"/>
    </source>
</evidence>
<gene>
    <name evidence="1" type="ORF">ACFO8Q_05190</name>
</gene>
<proteinExistence type="predicted"/>
<comment type="caution">
    <text evidence="1">The sequence shown here is derived from an EMBL/GenBank/DDBJ whole genome shotgun (WGS) entry which is preliminary data.</text>
</comment>
<sequence>MKYQDVRQALEYLSEDQLAKVHAYVQELNKDKTVAYSVQGYKLQLQRKNQRKIHVQ</sequence>
<organism evidence="1 2">
    <name type="scientific">Effusibacillus consociatus</name>
    <dbReference type="NCBI Taxonomy" id="1117041"/>
    <lineage>
        <taxon>Bacteria</taxon>
        <taxon>Bacillati</taxon>
        <taxon>Bacillota</taxon>
        <taxon>Bacilli</taxon>
        <taxon>Bacillales</taxon>
        <taxon>Alicyclobacillaceae</taxon>
        <taxon>Effusibacillus</taxon>
    </lineage>
</organism>
<protein>
    <submittedName>
        <fullName evidence="1">Uncharacterized protein</fullName>
    </submittedName>
</protein>
<dbReference type="Proteomes" id="UP001596002">
    <property type="component" value="Unassembled WGS sequence"/>
</dbReference>
<dbReference type="RefSeq" id="WP_380024663.1">
    <property type="nucleotide sequence ID" value="NZ_JBHSHC010000029.1"/>
</dbReference>
<accession>A0ABV9PZ79</accession>
<evidence type="ECO:0000313" key="1">
    <source>
        <dbReference type="EMBL" id="MFC4766768.1"/>
    </source>
</evidence>
<dbReference type="EMBL" id="JBHSHC010000029">
    <property type="protein sequence ID" value="MFC4766768.1"/>
    <property type="molecule type" value="Genomic_DNA"/>
</dbReference>
<name>A0ABV9PZ79_9BACL</name>
<keyword evidence="2" id="KW-1185">Reference proteome</keyword>